<organism evidence="2 3">
    <name type="scientific">Erpetoichthys calabaricus</name>
    <name type="common">Rope fish</name>
    <name type="synonym">Calamoichthys calabaricus</name>
    <dbReference type="NCBI Taxonomy" id="27687"/>
    <lineage>
        <taxon>Eukaryota</taxon>
        <taxon>Metazoa</taxon>
        <taxon>Chordata</taxon>
        <taxon>Craniata</taxon>
        <taxon>Vertebrata</taxon>
        <taxon>Euteleostomi</taxon>
        <taxon>Actinopterygii</taxon>
        <taxon>Polypteriformes</taxon>
        <taxon>Polypteridae</taxon>
        <taxon>Erpetoichthys</taxon>
    </lineage>
</organism>
<feature type="transmembrane region" description="Helical" evidence="1">
    <location>
        <begin position="197"/>
        <end position="222"/>
    </location>
</feature>
<dbReference type="GO" id="GO:0072544">
    <property type="term" value="F:L-DOPA binding"/>
    <property type="evidence" value="ECO:0007669"/>
    <property type="project" value="InterPro"/>
</dbReference>
<dbReference type="AlphaFoldDB" id="A0A8C4SLD4"/>
<dbReference type="GO" id="GO:0032438">
    <property type="term" value="P:melanosome organization"/>
    <property type="evidence" value="ECO:0007669"/>
    <property type="project" value="TreeGrafter"/>
</dbReference>
<dbReference type="GO" id="GO:0005886">
    <property type="term" value="C:plasma membrane"/>
    <property type="evidence" value="ECO:0007669"/>
    <property type="project" value="TreeGrafter"/>
</dbReference>
<keyword evidence="1" id="KW-0472">Membrane</keyword>
<reference evidence="2" key="2">
    <citation type="submission" date="2025-08" db="UniProtKB">
        <authorList>
            <consortium name="Ensembl"/>
        </authorList>
    </citation>
    <scope>IDENTIFICATION</scope>
</reference>
<dbReference type="GO" id="GO:0072545">
    <property type="term" value="F:L-tyrosine binding"/>
    <property type="evidence" value="ECO:0007669"/>
    <property type="project" value="InterPro"/>
</dbReference>
<dbReference type="Ensembl" id="ENSECRT00000018561.1">
    <property type="protein sequence ID" value="ENSECRP00000018193.1"/>
    <property type="gene ID" value="ENSECRG00000012165.1"/>
</dbReference>
<gene>
    <name evidence="2" type="primary">LOC114662352</name>
</gene>
<protein>
    <submittedName>
        <fullName evidence="2">G-protein coupled receptor 143-like</fullName>
    </submittedName>
</protein>
<dbReference type="GO" id="GO:0035643">
    <property type="term" value="F:L-DOPA receptor activity"/>
    <property type="evidence" value="ECO:0007669"/>
    <property type="project" value="TreeGrafter"/>
</dbReference>
<dbReference type="Proteomes" id="UP000694620">
    <property type="component" value="Chromosome 12"/>
</dbReference>
<sequence length="422" mass="47867">MASFQLPGACTPDAFTSSKLVSGPEATLLHGLGLGCALVALTGFAWQRLVHRRRFSVPQRAGDLSRIIGLVLTCSALGTAGIAVRSMMWLAISQDDALLPSSSSRQVWLECVCILSSLWIQFFLLGAQMWWMLFYSVEVYCQVQELNKVRMIPFYHMLSWGMSAFFCVPGVVILTQSPFQSYNHDPDVAIPQYISTYLPLLLVALIDMILLSLSILSVSAMLKRRCGVYTADERCLRKRIKMYFQKIMITFSVCWMPNLLAEALLFLIDADLGWNFTFTKSLYTATVVTWVLMVVLNPMYAFLQSLAFYQWNGCGFGPCQPWWWNQMSSFTPTCEEHVAEITEENELESTMQILFKFHTYDCDEIKPLNLQLKSSVSETDSAYQDTQPAHWLVTMCCKRSAPGMAESKCTADRGRRWMVLRA</sequence>
<dbReference type="RefSeq" id="XP_028671590.1">
    <property type="nucleotide sequence ID" value="XM_028815757.2"/>
</dbReference>
<dbReference type="GeneTree" id="ENSGT00390000016722"/>
<dbReference type="OrthoDB" id="10069455at2759"/>
<evidence type="ECO:0000313" key="2">
    <source>
        <dbReference type="Ensembl" id="ENSECRP00000018193.1"/>
    </source>
</evidence>
<keyword evidence="1" id="KW-0812">Transmembrane</keyword>
<feature type="transmembrane region" description="Helical" evidence="1">
    <location>
        <begin position="67"/>
        <end position="92"/>
    </location>
</feature>
<dbReference type="PRINTS" id="PR00965">
    <property type="entry name" value="OCULARALBNSM"/>
</dbReference>
<dbReference type="PANTHER" id="PTHR15177:SF2">
    <property type="entry name" value="G-PROTEIN COUPLED RECEPTOR 143"/>
    <property type="match status" value="1"/>
</dbReference>
<reference evidence="2" key="3">
    <citation type="submission" date="2025-09" db="UniProtKB">
        <authorList>
            <consortium name="Ensembl"/>
        </authorList>
    </citation>
    <scope>IDENTIFICATION</scope>
</reference>
<keyword evidence="1" id="KW-1133">Transmembrane helix</keyword>
<evidence type="ECO:0000256" key="1">
    <source>
        <dbReference type="SAM" id="Phobius"/>
    </source>
</evidence>
<reference evidence="2" key="1">
    <citation type="submission" date="2021-06" db="EMBL/GenBank/DDBJ databases">
        <authorList>
            <consortium name="Wellcome Sanger Institute Data Sharing"/>
        </authorList>
    </citation>
    <scope>NUCLEOTIDE SEQUENCE [LARGE SCALE GENOMIC DNA]</scope>
</reference>
<proteinExistence type="predicted"/>
<feature type="transmembrane region" description="Helical" evidence="1">
    <location>
        <begin position="154"/>
        <end position="177"/>
    </location>
</feature>
<feature type="transmembrane region" description="Helical" evidence="1">
    <location>
        <begin position="107"/>
        <end position="133"/>
    </location>
</feature>
<dbReference type="PANTHER" id="PTHR15177">
    <property type="entry name" value="G-PROTEIN COUPLED RECEPTOR 143"/>
    <property type="match status" value="1"/>
</dbReference>
<dbReference type="InterPro" id="IPR001414">
    <property type="entry name" value="GPR143"/>
</dbReference>
<feature type="transmembrane region" description="Helical" evidence="1">
    <location>
        <begin position="243"/>
        <end position="261"/>
    </location>
</feature>
<dbReference type="GO" id="GO:0050848">
    <property type="term" value="P:regulation of calcium-mediated signaling"/>
    <property type="evidence" value="ECO:0007669"/>
    <property type="project" value="TreeGrafter"/>
</dbReference>
<dbReference type="GO" id="GO:0035240">
    <property type="term" value="F:dopamine binding"/>
    <property type="evidence" value="ECO:0007669"/>
    <property type="project" value="InterPro"/>
</dbReference>
<accession>A0A8C4SLD4</accession>
<dbReference type="GeneID" id="114662352"/>
<name>A0A8C4SLD4_ERPCA</name>
<dbReference type="Pfam" id="PF02101">
    <property type="entry name" value="Ocular_alb"/>
    <property type="match status" value="1"/>
</dbReference>
<feature type="transmembrane region" description="Helical" evidence="1">
    <location>
        <begin position="281"/>
        <end position="303"/>
    </location>
</feature>
<dbReference type="GO" id="GO:0033162">
    <property type="term" value="C:melanosome membrane"/>
    <property type="evidence" value="ECO:0007669"/>
    <property type="project" value="TreeGrafter"/>
</dbReference>
<keyword evidence="3" id="KW-1185">Reference proteome</keyword>
<evidence type="ECO:0000313" key="3">
    <source>
        <dbReference type="Proteomes" id="UP000694620"/>
    </source>
</evidence>
<dbReference type="Gene3D" id="1.20.1070.10">
    <property type="entry name" value="Rhodopsin 7-helix transmembrane proteins"/>
    <property type="match status" value="1"/>
</dbReference>
<feature type="transmembrane region" description="Helical" evidence="1">
    <location>
        <begin position="28"/>
        <end position="46"/>
    </location>
</feature>